<evidence type="ECO:0000256" key="1">
    <source>
        <dbReference type="SAM" id="Phobius"/>
    </source>
</evidence>
<feature type="transmembrane region" description="Helical" evidence="1">
    <location>
        <begin position="128"/>
        <end position="158"/>
    </location>
</feature>
<protein>
    <submittedName>
        <fullName evidence="2">GntP family permease</fullName>
    </submittedName>
</protein>
<feature type="transmembrane region" description="Helical" evidence="1">
    <location>
        <begin position="165"/>
        <end position="183"/>
    </location>
</feature>
<reference evidence="2 3" key="1">
    <citation type="submission" date="2021-03" db="EMBL/GenBank/DDBJ databases">
        <title>Complete genome of Streptomyces formicae strain 1H-GS9 (DSM 100524).</title>
        <authorList>
            <person name="Atanasov K.E."/>
            <person name="Altabella T."/>
            <person name="Ferrer A."/>
        </authorList>
    </citation>
    <scope>NUCLEOTIDE SEQUENCE [LARGE SCALE GENOMIC DNA]</scope>
    <source>
        <strain evidence="2 3">1H-GS9</strain>
    </source>
</reference>
<feature type="transmembrane region" description="Helical" evidence="1">
    <location>
        <begin position="456"/>
        <end position="480"/>
    </location>
</feature>
<keyword evidence="1" id="KW-1133">Transmembrane helix</keyword>
<dbReference type="PANTHER" id="PTHR30354">
    <property type="entry name" value="GNT FAMILY GLUCONATE TRANSPORTER"/>
    <property type="match status" value="1"/>
</dbReference>
<sequence>MPPAAPPHTGGLLLLIDGTAGLLTVAALGIALLLFLIIKVRLQPFVALLAVSIAVGLAAGLSVTELFGTVQKSAAVSVIETGMGGILGHVAIIIGLGTMLGAILEVSGGAEVLSSRLLGLFGEKRAPLAMGLTGLIFGIPVFFDVGIFVLAPIVYAAAKRSGKSIVLYAMPLLAGLSMTHAFLPPHPGPVAAAGLLDVSLGWVILMGIVVGIPAVIAAWVYASWIGKRLFVPVPEDMLEAAEDAKAAVAAERKSTATEAPVSLGTVLSIIGTPLVLILAATFSSIALDESTVRSVIEFFGNPFVALTIALVLAYLLLGVRRGWSRKSLESVSTQSLKPVGNILLVVGAGGVFGAVLKASGVAQALSDTFNDVGLPVIVLAYLISLVLRVAQGSATVAIVTTAGIVLPLVEGGGHSQAFLALVIMAISAGSIFASHVNDGGFWIVSKYFGISERDTLKSWTVLESVLSVAGFAVAAALSLAV</sequence>
<feature type="transmembrane region" description="Helical" evidence="1">
    <location>
        <begin position="12"/>
        <end position="38"/>
    </location>
</feature>
<feature type="transmembrane region" description="Helical" evidence="1">
    <location>
        <begin position="85"/>
        <end position="108"/>
    </location>
</feature>
<dbReference type="Pfam" id="PF02447">
    <property type="entry name" value="GntP_permease"/>
    <property type="match status" value="1"/>
</dbReference>
<accession>A0ABY3WKK1</accession>
<feature type="transmembrane region" description="Helical" evidence="1">
    <location>
        <begin position="44"/>
        <end position="64"/>
    </location>
</feature>
<organism evidence="2 3">
    <name type="scientific">Streptomyces formicae</name>
    <dbReference type="NCBI Taxonomy" id="1616117"/>
    <lineage>
        <taxon>Bacteria</taxon>
        <taxon>Bacillati</taxon>
        <taxon>Actinomycetota</taxon>
        <taxon>Actinomycetes</taxon>
        <taxon>Kitasatosporales</taxon>
        <taxon>Streptomycetaceae</taxon>
        <taxon>Streptomyces</taxon>
    </lineage>
</organism>
<dbReference type="NCBIfam" id="TIGR00791">
    <property type="entry name" value="gntP"/>
    <property type="match status" value="1"/>
</dbReference>
<evidence type="ECO:0000313" key="2">
    <source>
        <dbReference type="EMBL" id="UNM11016.1"/>
    </source>
</evidence>
<gene>
    <name evidence="2" type="ORF">J4032_05350</name>
</gene>
<feature type="transmembrane region" description="Helical" evidence="1">
    <location>
        <begin position="418"/>
        <end position="436"/>
    </location>
</feature>
<dbReference type="Proteomes" id="UP000828924">
    <property type="component" value="Chromosome"/>
</dbReference>
<dbReference type="PIRSF" id="PIRSF002746">
    <property type="entry name" value="Gluconate_transporter"/>
    <property type="match status" value="1"/>
</dbReference>
<feature type="transmembrane region" description="Helical" evidence="1">
    <location>
        <begin position="298"/>
        <end position="317"/>
    </location>
</feature>
<feature type="transmembrane region" description="Helical" evidence="1">
    <location>
        <begin position="203"/>
        <end position="222"/>
    </location>
</feature>
<proteinExistence type="predicted"/>
<feature type="transmembrane region" description="Helical" evidence="1">
    <location>
        <begin position="376"/>
        <end position="406"/>
    </location>
</feature>
<dbReference type="InterPro" id="IPR003474">
    <property type="entry name" value="Glcn_transporter"/>
</dbReference>
<keyword evidence="1" id="KW-0812">Transmembrane</keyword>
<dbReference type="RefSeq" id="WP_242329561.1">
    <property type="nucleotide sequence ID" value="NZ_CP071872.1"/>
</dbReference>
<evidence type="ECO:0000313" key="3">
    <source>
        <dbReference type="Proteomes" id="UP000828924"/>
    </source>
</evidence>
<feature type="transmembrane region" description="Helical" evidence="1">
    <location>
        <begin position="261"/>
        <end position="286"/>
    </location>
</feature>
<keyword evidence="1" id="KW-0472">Membrane</keyword>
<name>A0ABY3WKK1_9ACTN</name>
<keyword evidence="3" id="KW-1185">Reference proteome</keyword>
<dbReference type="EMBL" id="CP071872">
    <property type="protein sequence ID" value="UNM11016.1"/>
    <property type="molecule type" value="Genomic_DNA"/>
</dbReference>
<dbReference type="PANTHER" id="PTHR30354:SF25">
    <property type="entry name" value="INNER MEMBRANE PERMEASE YGBN"/>
    <property type="match status" value="1"/>
</dbReference>
<feature type="transmembrane region" description="Helical" evidence="1">
    <location>
        <begin position="338"/>
        <end position="356"/>
    </location>
</feature>